<keyword evidence="2" id="KW-1003">Cell membrane</keyword>
<organism evidence="10 11">
    <name type="scientific">Candidatus Beckwithbacteria bacterium CG10_big_fil_rev_8_21_14_0_10_34_10</name>
    <dbReference type="NCBI Taxonomy" id="1974495"/>
    <lineage>
        <taxon>Bacteria</taxon>
        <taxon>Candidatus Beckwithiibacteriota</taxon>
    </lineage>
</organism>
<gene>
    <name evidence="10" type="ORF">COT75_01775</name>
</gene>
<feature type="transmembrane region" description="Helical" evidence="8">
    <location>
        <begin position="72"/>
        <end position="89"/>
    </location>
</feature>
<dbReference type="PANTHER" id="PTHR33908">
    <property type="entry name" value="MANNOSYLTRANSFERASE YKCB-RELATED"/>
    <property type="match status" value="1"/>
</dbReference>
<feature type="transmembrane region" description="Helical" evidence="8">
    <location>
        <begin position="367"/>
        <end position="386"/>
    </location>
</feature>
<keyword evidence="5 8" id="KW-0812">Transmembrane</keyword>
<reference evidence="11" key="1">
    <citation type="submission" date="2017-09" db="EMBL/GenBank/DDBJ databases">
        <title>Depth-based differentiation of microbial function through sediment-hosted aquifers and enrichment of novel symbionts in the deep terrestrial subsurface.</title>
        <authorList>
            <person name="Probst A.J."/>
            <person name="Ladd B."/>
            <person name="Jarett J.K."/>
            <person name="Geller-Mcgrath D.E."/>
            <person name="Sieber C.M.K."/>
            <person name="Emerson J.B."/>
            <person name="Anantharaman K."/>
            <person name="Thomas B.C."/>
            <person name="Malmstrom R."/>
            <person name="Stieglmeier M."/>
            <person name="Klingl A."/>
            <person name="Woyke T."/>
            <person name="Ryan C.M."/>
            <person name="Banfield J.F."/>
        </authorList>
    </citation>
    <scope>NUCLEOTIDE SEQUENCE [LARGE SCALE GENOMIC DNA]</scope>
</reference>
<feature type="transmembrane region" description="Helical" evidence="8">
    <location>
        <begin position="317"/>
        <end position="334"/>
    </location>
</feature>
<dbReference type="PANTHER" id="PTHR33908:SF11">
    <property type="entry name" value="MEMBRANE PROTEIN"/>
    <property type="match status" value="1"/>
</dbReference>
<dbReference type="InterPro" id="IPR050297">
    <property type="entry name" value="LipidA_mod_glycosyltrf_83"/>
</dbReference>
<accession>A0A2H0W9S6</accession>
<feature type="transmembrane region" description="Helical" evidence="8">
    <location>
        <begin position="96"/>
        <end position="114"/>
    </location>
</feature>
<feature type="transmembrane region" description="Helical" evidence="8">
    <location>
        <begin position="171"/>
        <end position="203"/>
    </location>
</feature>
<evidence type="ECO:0000256" key="4">
    <source>
        <dbReference type="ARBA" id="ARBA00022679"/>
    </source>
</evidence>
<protein>
    <recommendedName>
        <fullName evidence="9">Glycosyltransferase RgtA/B/C/D-like domain-containing protein</fullName>
    </recommendedName>
</protein>
<sequence>MTNKKQKLILFLVFIVAFFLRVLFLESVPVGLTDDEAAISYNAYLISQTGKDEWGSFLPIQFRSFGDWKLPVYIYLLSIVFKFFPLSIFWTKIISVLLGSLTVVLLYYFVLLFLDKEKQKHSVALLSSLILVFNPWHIGLSRTASEVNIGLFFFIGALYFFKLFLENKLKKAYLFFGLIIALICFFSYHSYRILLPLTFIYLYFINRERKQRKKLAVKIFLASIISAIFLFIFTQGKFLVRFYQLSLFSNTGIVDELNEFRGACLTKFPFSFCRLFFNKPVFWTKHLLFNYTSHLSPQFLFFPAFEKAYSILPHYPYFYSFSILFFIIGIIASARNEKKRILYFLLLISPFGSALTGRGNFTRAFPLVLPIVIFIALGMVYFFNFLKKIKLSFLILLPILVYCFFGFEFLISYFTYFPLRQARYSHYEYKPLFQYLKEVESNYNHIYISRANHDARQYIFYLFYFKIKPAEYFALEKDVEVEDGGWAWVRKLGKFEFIDNVESLKNYPEKSLLVVDPQTVKGFPKPMDKITYPNNEGAFNIYDIDQVRLMLKPENEKD</sequence>
<evidence type="ECO:0000313" key="11">
    <source>
        <dbReference type="Proteomes" id="UP000230093"/>
    </source>
</evidence>
<comment type="subcellular location">
    <subcellularLocation>
        <location evidence="1">Cell membrane</location>
        <topology evidence="1">Multi-pass membrane protein</topology>
    </subcellularLocation>
</comment>
<keyword evidence="6 8" id="KW-1133">Transmembrane helix</keyword>
<feature type="transmembrane region" description="Helical" evidence="8">
    <location>
        <begin position="120"/>
        <end position="140"/>
    </location>
</feature>
<evidence type="ECO:0000256" key="1">
    <source>
        <dbReference type="ARBA" id="ARBA00004651"/>
    </source>
</evidence>
<evidence type="ECO:0000313" key="10">
    <source>
        <dbReference type="EMBL" id="PIS09387.1"/>
    </source>
</evidence>
<dbReference type="GO" id="GO:0005886">
    <property type="term" value="C:plasma membrane"/>
    <property type="evidence" value="ECO:0007669"/>
    <property type="project" value="UniProtKB-SubCell"/>
</dbReference>
<dbReference type="Proteomes" id="UP000230093">
    <property type="component" value="Unassembled WGS sequence"/>
</dbReference>
<dbReference type="GO" id="GO:0016763">
    <property type="term" value="F:pentosyltransferase activity"/>
    <property type="evidence" value="ECO:0007669"/>
    <property type="project" value="TreeGrafter"/>
</dbReference>
<name>A0A2H0W9S6_9BACT</name>
<comment type="caution">
    <text evidence="10">The sequence shown here is derived from an EMBL/GenBank/DDBJ whole genome shotgun (WGS) entry which is preliminary data.</text>
</comment>
<feature type="domain" description="Glycosyltransferase RgtA/B/C/D-like" evidence="9">
    <location>
        <begin position="71"/>
        <end position="229"/>
    </location>
</feature>
<evidence type="ECO:0000256" key="6">
    <source>
        <dbReference type="ARBA" id="ARBA00022989"/>
    </source>
</evidence>
<evidence type="ECO:0000256" key="7">
    <source>
        <dbReference type="ARBA" id="ARBA00023136"/>
    </source>
</evidence>
<feature type="transmembrane region" description="Helical" evidence="8">
    <location>
        <begin position="147"/>
        <end position="165"/>
    </location>
</feature>
<evidence type="ECO:0000256" key="2">
    <source>
        <dbReference type="ARBA" id="ARBA00022475"/>
    </source>
</evidence>
<feature type="transmembrane region" description="Helical" evidence="8">
    <location>
        <begin position="341"/>
        <end position="361"/>
    </location>
</feature>
<evidence type="ECO:0000256" key="5">
    <source>
        <dbReference type="ARBA" id="ARBA00022692"/>
    </source>
</evidence>
<keyword evidence="3" id="KW-0328">Glycosyltransferase</keyword>
<feature type="transmembrane region" description="Helical" evidence="8">
    <location>
        <begin position="393"/>
        <end position="416"/>
    </location>
</feature>
<dbReference type="Pfam" id="PF13231">
    <property type="entry name" value="PMT_2"/>
    <property type="match status" value="1"/>
</dbReference>
<dbReference type="GO" id="GO:0009103">
    <property type="term" value="P:lipopolysaccharide biosynthetic process"/>
    <property type="evidence" value="ECO:0007669"/>
    <property type="project" value="UniProtKB-ARBA"/>
</dbReference>
<proteinExistence type="predicted"/>
<keyword evidence="7 8" id="KW-0472">Membrane</keyword>
<evidence type="ECO:0000259" key="9">
    <source>
        <dbReference type="Pfam" id="PF13231"/>
    </source>
</evidence>
<keyword evidence="4" id="KW-0808">Transferase</keyword>
<evidence type="ECO:0000256" key="3">
    <source>
        <dbReference type="ARBA" id="ARBA00022676"/>
    </source>
</evidence>
<evidence type="ECO:0000256" key="8">
    <source>
        <dbReference type="SAM" id="Phobius"/>
    </source>
</evidence>
<feature type="transmembrane region" description="Helical" evidence="8">
    <location>
        <begin position="215"/>
        <end position="233"/>
    </location>
</feature>
<dbReference type="AlphaFoldDB" id="A0A2H0W9S6"/>
<dbReference type="EMBL" id="PEZT01000010">
    <property type="protein sequence ID" value="PIS09387.1"/>
    <property type="molecule type" value="Genomic_DNA"/>
</dbReference>
<dbReference type="InterPro" id="IPR038731">
    <property type="entry name" value="RgtA/B/C-like"/>
</dbReference>